<feature type="domain" description="AB hydrolase-1" evidence="2">
    <location>
        <begin position="24"/>
        <end position="126"/>
    </location>
</feature>
<dbReference type="InterPro" id="IPR029058">
    <property type="entry name" value="AB_hydrolase_fold"/>
</dbReference>
<dbReference type="Proteomes" id="UP000553957">
    <property type="component" value="Unassembled WGS sequence"/>
</dbReference>
<dbReference type="SUPFAM" id="SSF53474">
    <property type="entry name" value="alpha/beta-Hydrolases"/>
    <property type="match status" value="1"/>
</dbReference>
<dbReference type="Gene3D" id="3.40.50.1820">
    <property type="entry name" value="alpha/beta hydrolase"/>
    <property type="match status" value="1"/>
</dbReference>
<dbReference type="EMBL" id="JACHKF010000001">
    <property type="protein sequence ID" value="MBB6571769.1"/>
    <property type="molecule type" value="Genomic_DNA"/>
</dbReference>
<reference evidence="4 5" key="1">
    <citation type="submission" date="2020-05" db="EMBL/GenBank/DDBJ databases">
        <title>Genome sequence of Kribbella sandramycini ATCC 39419.</title>
        <authorList>
            <person name="Maclea K.S."/>
            <person name="Fair J.L."/>
        </authorList>
    </citation>
    <scope>NUCLEOTIDE SEQUENCE [LARGE SCALE GENOMIC DNA]</scope>
    <source>
        <strain evidence="4 5">ATCC 39419</strain>
    </source>
</reference>
<dbReference type="RefSeq" id="WP_171677648.1">
    <property type="nucleotide sequence ID" value="NZ_BAAAGT010000009.1"/>
</dbReference>
<feature type="region of interest" description="Disordered" evidence="1">
    <location>
        <begin position="55"/>
        <end position="75"/>
    </location>
</feature>
<comment type="caution">
    <text evidence="4">The sequence shown here is derived from an EMBL/GenBank/DDBJ whole genome shotgun (WGS) entry which is preliminary data.</text>
</comment>
<accession>A0A7Y4L6P8</accession>
<evidence type="ECO:0000313" key="6">
    <source>
        <dbReference type="Proteomes" id="UP000553957"/>
    </source>
</evidence>
<dbReference type="Pfam" id="PF00561">
    <property type="entry name" value="Abhydrolase_1"/>
    <property type="match status" value="1"/>
</dbReference>
<dbReference type="PANTHER" id="PTHR43798">
    <property type="entry name" value="MONOACYLGLYCEROL LIPASE"/>
    <property type="match status" value="1"/>
</dbReference>
<evidence type="ECO:0000313" key="5">
    <source>
        <dbReference type="Proteomes" id="UP000534306"/>
    </source>
</evidence>
<sequence>METTAKTLDTADGIVYYELRGAGPLVVLVGSPMDADSFAPLADLLASDYTVLTTDPRGHRRSPLDDPNHDSRPEHRAGDLAALIKAVGGPAIVFGSSGGAVSALALAQEYPELVRAVIAHEPPLLNLLDDSAEQLAISADLCATYLSGDVLGGWRKFFAQANLELPDGMLELMFGGERDPQAVADEEYWFAHEFAWTVGWQPDLGVLRNTRIVPGIGVESAGQLCERTTSALAAGLGVAPVRFPGDHTGFAEDPNGFLPALRAVLADI</sequence>
<dbReference type="InterPro" id="IPR050266">
    <property type="entry name" value="AB_hydrolase_sf"/>
</dbReference>
<dbReference type="EMBL" id="JABJRC010000008">
    <property type="protein sequence ID" value="NOL44412.1"/>
    <property type="molecule type" value="Genomic_DNA"/>
</dbReference>
<evidence type="ECO:0000313" key="4">
    <source>
        <dbReference type="EMBL" id="NOL44412.1"/>
    </source>
</evidence>
<evidence type="ECO:0000259" key="2">
    <source>
        <dbReference type="Pfam" id="PF00561"/>
    </source>
</evidence>
<reference evidence="3 6" key="2">
    <citation type="submission" date="2020-08" db="EMBL/GenBank/DDBJ databases">
        <title>Sequencing the genomes of 1000 actinobacteria strains.</title>
        <authorList>
            <person name="Klenk H.-P."/>
        </authorList>
    </citation>
    <scope>NUCLEOTIDE SEQUENCE [LARGE SCALE GENOMIC DNA]</scope>
    <source>
        <strain evidence="3 6">DSM 15626</strain>
    </source>
</reference>
<keyword evidence="5" id="KW-1185">Reference proteome</keyword>
<name>A0A7Y4L6P8_9ACTN</name>
<dbReference type="AlphaFoldDB" id="A0A7Y4L6P8"/>
<dbReference type="InterPro" id="IPR000073">
    <property type="entry name" value="AB_hydrolase_1"/>
</dbReference>
<feature type="compositionally biased region" description="Basic and acidic residues" evidence="1">
    <location>
        <begin position="62"/>
        <end position="75"/>
    </location>
</feature>
<keyword evidence="4" id="KW-0378">Hydrolase</keyword>
<dbReference type="PANTHER" id="PTHR43798:SF33">
    <property type="entry name" value="HYDROLASE, PUTATIVE (AFU_ORTHOLOGUE AFUA_2G14860)-RELATED"/>
    <property type="match status" value="1"/>
</dbReference>
<protein>
    <submittedName>
        <fullName evidence="4">Alpha/beta hydrolase</fullName>
    </submittedName>
    <submittedName>
        <fullName evidence="3">Pimeloyl-ACP methyl ester carboxylesterase</fullName>
    </submittedName>
</protein>
<dbReference type="Proteomes" id="UP000534306">
    <property type="component" value="Unassembled WGS sequence"/>
</dbReference>
<dbReference type="GO" id="GO:0016787">
    <property type="term" value="F:hydrolase activity"/>
    <property type="evidence" value="ECO:0007669"/>
    <property type="project" value="UniProtKB-KW"/>
</dbReference>
<gene>
    <name evidence="3" type="ORF">HNR71_007406</name>
    <name evidence="4" type="ORF">HPO96_29610</name>
</gene>
<dbReference type="GO" id="GO:0016020">
    <property type="term" value="C:membrane"/>
    <property type="evidence" value="ECO:0007669"/>
    <property type="project" value="TreeGrafter"/>
</dbReference>
<organism evidence="4 5">
    <name type="scientific">Kribbella sandramycini</name>
    <dbReference type="NCBI Taxonomy" id="60450"/>
    <lineage>
        <taxon>Bacteria</taxon>
        <taxon>Bacillati</taxon>
        <taxon>Actinomycetota</taxon>
        <taxon>Actinomycetes</taxon>
        <taxon>Propionibacteriales</taxon>
        <taxon>Kribbellaceae</taxon>
        <taxon>Kribbella</taxon>
    </lineage>
</organism>
<evidence type="ECO:0000256" key="1">
    <source>
        <dbReference type="SAM" id="MobiDB-lite"/>
    </source>
</evidence>
<proteinExistence type="predicted"/>
<evidence type="ECO:0000313" key="3">
    <source>
        <dbReference type="EMBL" id="MBB6571769.1"/>
    </source>
</evidence>